<evidence type="ECO:0000313" key="3">
    <source>
        <dbReference type="Proteomes" id="UP000071859"/>
    </source>
</evidence>
<proteinExistence type="predicted"/>
<comment type="caution">
    <text evidence="2">The sequence shown here is derived from an EMBL/GenBank/DDBJ whole genome shotgun (WGS) entry which is preliminary data.</text>
</comment>
<evidence type="ECO:0000256" key="1">
    <source>
        <dbReference type="SAM" id="MobiDB-lite"/>
    </source>
</evidence>
<sequence length="1262" mass="141855">MRVGGNRRVADLREQITQRGLAREIGAQHQRIDEQADERLDVCVRTVGDGRADGHLRLSGEPREQGLEHGEQQHERRHAFALSKRVQAFGQLETQRKGQRRATSADLRGTRAVGGQIQRREVGKLTAPVLRLTLELGAGEPVALPQRVVGVLHGQRRQRERFVAQKSRIASAEFTHQHAGGPAIGDDVMHREEQHMLFGREAQQLRAQQRTMLQIEGTRGFVLRQTPDFRGPCIGSERVQLNERQRDPQLGSDALNGLSVMIRETRAQALVTCNEGIQGSMEGGHVERATQAHGRRDVIGGLPRIQLLEKPQPFLRKRERKIRRARQRVQGRQRARAAFRLVERKRLGERCDAGRIEQGAQRQLDREGFAQARNELRCKQRVSTEREEVIEDAHTLETEHAGKALRERLLDRGARCDIVVMVLPLRVGQGTAIELAVGGERQSVERHECRWHHIVGQTRGEMLAQEIGIDPGNERDIGDELLILRIFMSRTREHHRFTHSSMAGELRLDLPELDTEAANLDLMVVAAEELETAVRQMAREVARAIEASTRNERIVDEALRRELRPIEVTTRHARAADVELAHRADRRQLTLRIQHVDGQVGNTHPDRAVAVGTILARQRPVGYVHGRLGDAVHVDQLRLPVRMPRVPGVEHRRIQRLPAKDHVAQGSGFVAGFLCLDERAKCAGRLIQNGDALPLKQAKEIGCEARHMLRHDHELAAMAQRAPQLPHREIEGERVEQAPDIVFIEAEPVLRRVEQAHDLRMLDHHALRLAGGAGGVDHVGEVRRGDPRLRIVRREFAIGRCVRIDHGERTRVAQRFAARRVGKQQARRGIGKDVGETLARIGRIERHIGRARLENGQQRDDHADAALDAQRDSILRAHAQRDQTMRKPVRARIELRIGERLVFEDQRDCIGHASSLLLEQLMDAHIRGISRVGFVPGLDQQGARFGRHDLEPVHRRLGGLLQRMAEAFERLLHVAAHGVGRHRLNDLDSQFQTVAIVVDRQGERIIRAFLRTQHVDAGEGALVAGGRRAVVPVVEQGAEKRCRGGHAAAALRERERRMFIPQQRRETCMGVTHAVSHAGRIDVDANGQGVDQKTQHAVSAGLRPAQQHRAEHGLAALVLCADRAQHTRPREVTETGQIHPEPARLGAQPYVEIGGYRDMGFCHRGAVALQIGEAERQRGFADFGEHLPKESLVLQLARTEPRLGDEVAERLRVRKLPGAARHEHLHFRLHDIERGVIADQVMPVELDEPAPGPRLGGDRQTQ</sequence>
<gene>
    <name evidence="2" type="ORF">AWB78_08267</name>
</gene>
<evidence type="ECO:0000313" key="2">
    <source>
        <dbReference type="EMBL" id="SAL06825.1"/>
    </source>
</evidence>
<accession>A0A158EIZ4</accession>
<protein>
    <submittedName>
        <fullName evidence="2">Uncharacterized protein</fullName>
    </submittedName>
</protein>
<reference evidence="2" key="1">
    <citation type="submission" date="2016-01" db="EMBL/GenBank/DDBJ databases">
        <authorList>
            <person name="Peeters C."/>
        </authorList>
    </citation>
    <scope>NUCLEOTIDE SEQUENCE</scope>
    <source>
        <strain evidence="2">LMG 29321</strain>
    </source>
</reference>
<dbReference type="AntiFam" id="ANF00178">
    <property type="entry name" value="Shadow ORF (opposite dhbF)"/>
</dbReference>
<keyword evidence="3" id="KW-1185">Reference proteome</keyword>
<dbReference type="AlphaFoldDB" id="A0A158EIZ4"/>
<dbReference type="EMBL" id="FCOX02000138">
    <property type="protein sequence ID" value="SAL06825.1"/>
    <property type="molecule type" value="Genomic_DNA"/>
</dbReference>
<feature type="region of interest" description="Disordered" evidence="1">
    <location>
        <begin position="53"/>
        <end position="72"/>
    </location>
</feature>
<name>A0A158EIZ4_9BURK</name>
<organism evidence="2 3">
    <name type="scientific">Caballeronia calidae</name>
    <dbReference type="NCBI Taxonomy" id="1777139"/>
    <lineage>
        <taxon>Bacteria</taxon>
        <taxon>Pseudomonadati</taxon>
        <taxon>Pseudomonadota</taxon>
        <taxon>Betaproteobacteria</taxon>
        <taxon>Burkholderiales</taxon>
        <taxon>Burkholderiaceae</taxon>
        <taxon>Caballeronia</taxon>
    </lineage>
</organism>
<dbReference type="Proteomes" id="UP000071859">
    <property type="component" value="Unassembled WGS sequence"/>
</dbReference>